<reference evidence="4 5" key="1">
    <citation type="submission" date="2020-02" db="EMBL/GenBank/DDBJ databases">
        <title>Pseudoroseicyclus tamarix, sp. nov., isolated from offshore sediment of a Tamarix chinensis forest.</title>
        <authorList>
            <person name="Gai Y."/>
        </authorList>
    </citation>
    <scope>NUCLEOTIDE SEQUENCE [LARGE SCALE GENOMIC DNA]</scope>
    <source>
        <strain evidence="4 5">CLL3-39</strain>
    </source>
</reference>
<feature type="DNA-binding region" description="H-T-H motif" evidence="2">
    <location>
        <begin position="29"/>
        <end position="48"/>
    </location>
</feature>
<organism evidence="4 5">
    <name type="scientific">Pseudoroseicyclus tamaricis</name>
    <dbReference type="NCBI Taxonomy" id="2705421"/>
    <lineage>
        <taxon>Bacteria</taxon>
        <taxon>Pseudomonadati</taxon>
        <taxon>Pseudomonadota</taxon>
        <taxon>Alphaproteobacteria</taxon>
        <taxon>Rhodobacterales</taxon>
        <taxon>Paracoccaceae</taxon>
        <taxon>Pseudoroseicyclus</taxon>
    </lineage>
</organism>
<gene>
    <name evidence="4" type="ORF">GZA08_13785</name>
</gene>
<dbReference type="AlphaFoldDB" id="A0A6B2JUN8"/>
<accession>A0A6B2JUN8</accession>
<dbReference type="Pfam" id="PF00440">
    <property type="entry name" value="TetR_N"/>
    <property type="match status" value="1"/>
</dbReference>
<proteinExistence type="predicted"/>
<keyword evidence="5" id="KW-1185">Reference proteome</keyword>
<evidence type="ECO:0000313" key="4">
    <source>
        <dbReference type="EMBL" id="NDV02038.1"/>
    </source>
</evidence>
<dbReference type="Gene3D" id="1.10.357.10">
    <property type="entry name" value="Tetracycline Repressor, domain 2"/>
    <property type="match status" value="1"/>
</dbReference>
<dbReference type="InterPro" id="IPR009057">
    <property type="entry name" value="Homeodomain-like_sf"/>
</dbReference>
<protein>
    <submittedName>
        <fullName evidence="4">Helix-turn-helix transcriptional regulator</fullName>
    </submittedName>
</protein>
<dbReference type="PROSITE" id="PS50977">
    <property type="entry name" value="HTH_TETR_2"/>
    <property type="match status" value="1"/>
</dbReference>
<dbReference type="SUPFAM" id="SSF46689">
    <property type="entry name" value="Homeodomain-like"/>
    <property type="match status" value="1"/>
</dbReference>
<dbReference type="EMBL" id="JAAGAB010000003">
    <property type="protein sequence ID" value="NDV02038.1"/>
    <property type="molecule type" value="Genomic_DNA"/>
</dbReference>
<dbReference type="Proteomes" id="UP000474757">
    <property type="component" value="Unassembled WGS sequence"/>
</dbReference>
<comment type="caution">
    <text evidence="4">The sequence shown here is derived from an EMBL/GenBank/DDBJ whole genome shotgun (WGS) entry which is preliminary data.</text>
</comment>
<evidence type="ECO:0000313" key="5">
    <source>
        <dbReference type="Proteomes" id="UP000474757"/>
    </source>
</evidence>
<sequence length="190" mass="19713">MGRQGQKSRTRDAILAAARELAAAGQALSVPAVAEAAGVSRATAYRYFSDPSVLAAEAGLDVAVAPYEQIVAGAEGPRARLMAVSLYMFDLAAGHEAAFRHFLARWLDAWAAGSGPTRGARRVEMFKRALGEDRAGLSAADAAALVRGLTATTGTEALIGLLDVAEADRAAARATVEEITGLLIARYLGT</sequence>
<evidence type="ECO:0000256" key="2">
    <source>
        <dbReference type="PROSITE-ProRule" id="PRU00335"/>
    </source>
</evidence>
<name>A0A6B2JUN8_9RHOB</name>
<evidence type="ECO:0000259" key="3">
    <source>
        <dbReference type="PROSITE" id="PS50977"/>
    </source>
</evidence>
<dbReference type="InterPro" id="IPR001647">
    <property type="entry name" value="HTH_TetR"/>
</dbReference>
<evidence type="ECO:0000256" key="1">
    <source>
        <dbReference type="ARBA" id="ARBA00023125"/>
    </source>
</evidence>
<keyword evidence="1 2" id="KW-0238">DNA-binding</keyword>
<dbReference type="GO" id="GO:0003677">
    <property type="term" value="F:DNA binding"/>
    <property type="evidence" value="ECO:0007669"/>
    <property type="project" value="UniProtKB-UniRule"/>
</dbReference>
<feature type="domain" description="HTH tetR-type" evidence="3">
    <location>
        <begin position="8"/>
        <end position="66"/>
    </location>
</feature>